<evidence type="ECO:0000313" key="1">
    <source>
        <dbReference type="EMBL" id="QZE10866.1"/>
    </source>
</evidence>
<evidence type="ECO:0000313" key="2">
    <source>
        <dbReference type="Proteomes" id="UP000827561"/>
    </source>
</evidence>
<sequence>MTKYADKRKQPLCTAKNANGTQCMKSGTVIAFTSNGPRWMCRQHFSEGAYNRGN</sequence>
<reference evidence="1 2" key="1">
    <citation type="submission" date="2021-08" db="EMBL/GenBank/DDBJ databases">
        <authorList>
            <person name="Abebe M.A."/>
            <person name="Anderson J.Z."/>
            <person name="Burris R."/>
            <person name="Durrani M."/>
            <person name="Fetterly M.N."/>
            <person name="Fowler R.A."/>
            <person name="Friedman A."/>
            <person name="Khuong T.M."/>
            <person name="Konnor C.A."/>
            <person name="Madden B.G."/>
            <person name="Makula M.N."/>
            <person name="McTigue K."/>
            <person name="Morgan A.R."/>
            <person name="Qureshi S.I."/>
            <person name="Rainey M."/>
            <person name="Scherer A.E."/>
            <person name="Singer L."/>
            <person name="Thakar S.M."/>
            <person name="Truong P."/>
            <person name="Zaeean M.H."/>
            <person name="Balish M.F."/>
            <person name="Garlena R.A."/>
            <person name="Russell D.A."/>
            <person name="Jacobs-Sera D."/>
            <person name="Hatfull G.F."/>
        </authorList>
    </citation>
    <scope>NUCLEOTIDE SEQUENCE [LARGE SCALE GENOMIC DNA]</scope>
</reference>
<dbReference type="KEGG" id="vg:77952068"/>
<name>A0AAE7XF41_9CAUD</name>
<keyword evidence="2" id="KW-1185">Reference proteome</keyword>
<protein>
    <submittedName>
        <fullName evidence="1">Uncharacterized protein</fullName>
    </submittedName>
</protein>
<dbReference type="RefSeq" id="YP_010675753.1">
    <property type="nucleotide sequence ID" value="NC_071006.1"/>
</dbReference>
<proteinExistence type="predicted"/>
<dbReference type="GeneID" id="77952068"/>
<dbReference type="EMBL" id="MZ820089">
    <property type="protein sequence ID" value="QZE10866.1"/>
    <property type="molecule type" value="Genomic_DNA"/>
</dbReference>
<organism evidence="1 2">
    <name type="scientific">Gordonia phage ChisanaKitsune</name>
    <dbReference type="NCBI Taxonomy" id="2871538"/>
    <lineage>
        <taxon>Viruses</taxon>
        <taxon>Duplodnaviria</taxon>
        <taxon>Heunggongvirae</taxon>
        <taxon>Uroviricota</taxon>
        <taxon>Caudoviricetes</taxon>
        <taxon>Chidieberevirus</taxon>
        <taxon>Chidieberevirus chisanakitsune</taxon>
    </lineage>
</organism>
<dbReference type="Proteomes" id="UP000827561">
    <property type="component" value="Segment"/>
</dbReference>
<gene>
    <name evidence="1" type="primary">106</name>
    <name evidence="1" type="ORF">SEA_CHISANAKITSUNE_106</name>
</gene>
<accession>A0AAE7XF41</accession>